<keyword evidence="8" id="KW-1185">Reference proteome</keyword>
<dbReference type="SUPFAM" id="SSF52313">
    <property type="entry name" value="Ribosomal protein S2"/>
    <property type="match status" value="1"/>
</dbReference>
<sequence length="303" mass="34415">MASVISMKALLESGVHFGHRTNKWHPAMRPYIFTERNGIHIIDLQQTVKALNEAYKVVVETVAKGGIVLFVGTKRQAQDTIREEAQRCGMPYVTERWLGGTLTNWITIYQRILELDRLEKMRDSGELQARTKKERLLIEREIVRLEKRLSGLRTLKRLPDLLFVVDVCREATAVHEANLKNIPVIALVDTNCDPRGVDYVIPSNDDAIRAIKLLVGKIADAVLEGKALRKEEAVEEEAQPEILLTPAARYSVIEEEEVTDEDLLGEATLAKLSRPVRKVIEDEDLEEELEEIEEIEAEDEEEA</sequence>
<dbReference type="Gene3D" id="3.40.50.10490">
    <property type="entry name" value="Glucose-6-phosphate isomerase like protein, domain 1"/>
    <property type="match status" value="1"/>
</dbReference>
<dbReference type="GO" id="GO:0022627">
    <property type="term" value="C:cytosolic small ribosomal subunit"/>
    <property type="evidence" value="ECO:0007669"/>
    <property type="project" value="TreeGrafter"/>
</dbReference>
<dbReference type="PROSITE" id="PS00962">
    <property type="entry name" value="RIBOSOMAL_S2_1"/>
    <property type="match status" value="1"/>
</dbReference>
<dbReference type="PRINTS" id="PR00395">
    <property type="entry name" value="RIBOSOMALS2"/>
</dbReference>
<evidence type="ECO:0000256" key="1">
    <source>
        <dbReference type="ARBA" id="ARBA00006242"/>
    </source>
</evidence>
<evidence type="ECO:0000256" key="4">
    <source>
        <dbReference type="ARBA" id="ARBA00035256"/>
    </source>
</evidence>
<dbReference type="InterPro" id="IPR001865">
    <property type="entry name" value="Ribosomal_uS2"/>
</dbReference>
<dbReference type="InterPro" id="IPR005706">
    <property type="entry name" value="Ribosomal_uS2_bac/mit/plastid"/>
</dbReference>
<dbReference type="AlphaFoldDB" id="A0A0P6YLD4"/>
<keyword evidence="2 5" id="KW-0689">Ribosomal protein</keyword>
<dbReference type="STRING" id="869279.SE15_07155"/>
<dbReference type="GO" id="GO:0006412">
    <property type="term" value="P:translation"/>
    <property type="evidence" value="ECO:0007669"/>
    <property type="project" value="UniProtKB-UniRule"/>
</dbReference>
<name>A0A0P6YLD4_9CHLR</name>
<evidence type="ECO:0000256" key="5">
    <source>
        <dbReference type="HAMAP-Rule" id="MF_00291"/>
    </source>
</evidence>
<dbReference type="NCBIfam" id="TIGR01011">
    <property type="entry name" value="rpsB_bact"/>
    <property type="match status" value="1"/>
</dbReference>
<gene>
    <name evidence="5" type="primary">rpsB</name>
    <name evidence="7" type="ORF">SE15_07155</name>
</gene>
<dbReference type="InterPro" id="IPR023591">
    <property type="entry name" value="Ribosomal_uS2_flav_dom_sf"/>
</dbReference>
<organism evidence="7 8">
    <name type="scientific">Thermanaerothrix daxensis</name>
    <dbReference type="NCBI Taxonomy" id="869279"/>
    <lineage>
        <taxon>Bacteria</taxon>
        <taxon>Bacillati</taxon>
        <taxon>Chloroflexota</taxon>
        <taxon>Anaerolineae</taxon>
        <taxon>Anaerolineales</taxon>
        <taxon>Anaerolineaceae</taxon>
        <taxon>Thermanaerothrix</taxon>
    </lineage>
</organism>
<dbReference type="HAMAP" id="MF_00291_B">
    <property type="entry name" value="Ribosomal_uS2_B"/>
    <property type="match status" value="1"/>
</dbReference>
<comment type="caution">
    <text evidence="7">The sequence shown here is derived from an EMBL/GenBank/DDBJ whole genome shotgun (WGS) entry which is preliminary data.</text>
</comment>
<dbReference type="Gene3D" id="1.10.287.610">
    <property type="entry name" value="Helix hairpin bin"/>
    <property type="match status" value="1"/>
</dbReference>
<dbReference type="GO" id="GO:0003735">
    <property type="term" value="F:structural constituent of ribosome"/>
    <property type="evidence" value="ECO:0007669"/>
    <property type="project" value="InterPro"/>
</dbReference>
<dbReference type="CDD" id="cd01425">
    <property type="entry name" value="RPS2"/>
    <property type="match status" value="1"/>
</dbReference>
<dbReference type="PANTHER" id="PTHR12534">
    <property type="entry name" value="30S RIBOSOMAL PROTEIN S2 PROKARYOTIC AND ORGANELLAR"/>
    <property type="match status" value="1"/>
</dbReference>
<evidence type="ECO:0000256" key="6">
    <source>
        <dbReference type="RuleBase" id="RU003631"/>
    </source>
</evidence>
<evidence type="ECO:0000313" key="7">
    <source>
        <dbReference type="EMBL" id="KPL83440.1"/>
    </source>
</evidence>
<protein>
    <recommendedName>
        <fullName evidence="4 5">Small ribosomal subunit protein uS2</fullName>
    </recommendedName>
</protein>
<dbReference type="Proteomes" id="UP000050544">
    <property type="component" value="Unassembled WGS sequence"/>
</dbReference>
<keyword evidence="3 5" id="KW-0687">Ribonucleoprotein</keyword>
<evidence type="ECO:0000313" key="8">
    <source>
        <dbReference type="Proteomes" id="UP000050544"/>
    </source>
</evidence>
<comment type="similarity">
    <text evidence="1 5 6">Belongs to the universal ribosomal protein uS2 family.</text>
</comment>
<evidence type="ECO:0000256" key="3">
    <source>
        <dbReference type="ARBA" id="ARBA00023274"/>
    </source>
</evidence>
<dbReference type="OrthoDB" id="9808036at2"/>
<dbReference type="InterPro" id="IPR018130">
    <property type="entry name" value="Ribosomal_uS2_CS"/>
</dbReference>
<evidence type="ECO:0000256" key="2">
    <source>
        <dbReference type="ARBA" id="ARBA00022980"/>
    </source>
</evidence>
<dbReference type="PATRIC" id="fig|869279.4.peg.2831"/>
<dbReference type="Pfam" id="PF00318">
    <property type="entry name" value="Ribosomal_S2"/>
    <property type="match status" value="1"/>
</dbReference>
<accession>A0A0P6YLD4</accession>
<dbReference type="PROSITE" id="PS00963">
    <property type="entry name" value="RIBOSOMAL_S2_2"/>
    <property type="match status" value="1"/>
</dbReference>
<dbReference type="PANTHER" id="PTHR12534:SF0">
    <property type="entry name" value="SMALL RIBOSOMAL SUBUNIT PROTEIN US2M"/>
    <property type="match status" value="1"/>
</dbReference>
<proteinExistence type="inferred from homology"/>
<dbReference type="EMBL" id="LGKO01000003">
    <property type="protein sequence ID" value="KPL83440.1"/>
    <property type="molecule type" value="Genomic_DNA"/>
</dbReference>
<reference evidence="7 8" key="1">
    <citation type="submission" date="2015-07" db="EMBL/GenBank/DDBJ databases">
        <title>Whole genome sequence of Thermanaerothrix daxensis DSM 23592.</title>
        <authorList>
            <person name="Hemp J."/>
            <person name="Ward L.M."/>
            <person name="Pace L.A."/>
            <person name="Fischer W.W."/>
        </authorList>
    </citation>
    <scope>NUCLEOTIDE SEQUENCE [LARGE SCALE GENOMIC DNA]</scope>
    <source>
        <strain evidence="7 8">GNS-1</strain>
    </source>
</reference>